<proteinExistence type="inferred from homology"/>
<feature type="transmembrane region" description="Helical" evidence="8">
    <location>
        <begin position="117"/>
        <end position="134"/>
    </location>
</feature>
<feature type="transmembrane region" description="Helical" evidence="8">
    <location>
        <begin position="268"/>
        <end position="293"/>
    </location>
</feature>
<dbReference type="PANTHER" id="PTHR34975">
    <property type="entry name" value="SPORE GERMINATION PROTEIN A2"/>
    <property type="match status" value="1"/>
</dbReference>
<feature type="transmembrane region" description="Helical" evidence="8">
    <location>
        <begin position="182"/>
        <end position="204"/>
    </location>
</feature>
<keyword evidence="10" id="KW-1185">Reference proteome</keyword>
<feature type="transmembrane region" description="Helical" evidence="8">
    <location>
        <begin position="216"/>
        <end position="239"/>
    </location>
</feature>
<feature type="transmembrane region" description="Helical" evidence="8">
    <location>
        <begin position="305"/>
        <end position="321"/>
    </location>
</feature>
<evidence type="ECO:0000256" key="3">
    <source>
        <dbReference type="ARBA" id="ARBA00022448"/>
    </source>
</evidence>
<feature type="transmembrane region" description="Helical" evidence="8">
    <location>
        <begin position="12"/>
        <end position="30"/>
    </location>
</feature>
<dbReference type="GO" id="GO:0016020">
    <property type="term" value="C:membrane"/>
    <property type="evidence" value="ECO:0007669"/>
    <property type="project" value="UniProtKB-SubCell"/>
</dbReference>
<keyword evidence="6 8" id="KW-1133">Transmembrane helix</keyword>
<dbReference type="Pfam" id="PF03845">
    <property type="entry name" value="Spore_permease"/>
    <property type="match status" value="1"/>
</dbReference>
<evidence type="ECO:0000313" key="10">
    <source>
        <dbReference type="Proteomes" id="UP000448867"/>
    </source>
</evidence>
<organism evidence="9 10">
    <name type="scientific">Metabacillus lacus</name>
    <dbReference type="NCBI Taxonomy" id="1983721"/>
    <lineage>
        <taxon>Bacteria</taxon>
        <taxon>Bacillati</taxon>
        <taxon>Bacillota</taxon>
        <taxon>Bacilli</taxon>
        <taxon>Bacillales</taxon>
        <taxon>Bacillaceae</taxon>
        <taxon>Metabacillus</taxon>
    </lineage>
</organism>
<feature type="transmembrane region" description="Helical" evidence="8">
    <location>
        <begin position="333"/>
        <end position="356"/>
    </location>
</feature>
<dbReference type="Gene3D" id="1.20.1740.10">
    <property type="entry name" value="Amino acid/polyamine transporter I"/>
    <property type="match status" value="1"/>
</dbReference>
<evidence type="ECO:0000256" key="6">
    <source>
        <dbReference type="ARBA" id="ARBA00022989"/>
    </source>
</evidence>
<feature type="transmembrane region" description="Helical" evidence="8">
    <location>
        <begin position="141"/>
        <end position="162"/>
    </location>
</feature>
<keyword evidence="7 8" id="KW-0472">Membrane</keyword>
<comment type="similarity">
    <text evidence="2">Belongs to the amino acid-polyamine-organocation (APC) superfamily. Spore germination protein (SGP) (TC 2.A.3.9) family.</text>
</comment>
<accession>A0A7X2IYZ8</accession>
<evidence type="ECO:0000256" key="7">
    <source>
        <dbReference type="ARBA" id="ARBA00023136"/>
    </source>
</evidence>
<evidence type="ECO:0000256" key="2">
    <source>
        <dbReference type="ARBA" id="ARBA00007998"/>
    </source>
</evidence>
<gene>
    <name evidence="9" type="ORF">GJU40_08960</name>
</gene>
<comment type="subcellular location">
    <subcellularLocation>
        <location evidence="1">Membrane</location>
        <topology evidence="1">Multi-pass membrane protein</topology>
    </subcellularLocation>
</comment>
<feature type="transmembrane region" description="Helical" evidence="8">
    <location>
        <begin position="73"/>
        <end position="105"/>
    </location>
</feature>
<dbReference type="EMBL" id="WKKI01000013">
    <property type="protein sequence ID" value="MRX72280.1"/>
    <property type="molecule type" value="Genomic_DNA"/>
</dbReference>
<dbReference type="PANTHER" id="PTHR34975:SF2">
    <property type="entry name" value="SPORE GERMINATION PROTEIN A2"/>
    <property type="match status" value="1"/>
</dbReference>
<comment type="caution">
    <text evidence="9">The sequence shown here is derived from an EMBL/GenBank/DDBJ whole genome shotgun (WGS) entry which is preliminary data.</text>
</comment>
<sequence length="369" mass="41757">MVTKKPLTPAKLFFLVIQTQIGIGVLSLPFDLSQEAKHDGWISLLLAGVIVQFFLAIYYILLKRFPGRNFYGILICLFGNLIGKILICLYLLYFSAVAVVILTRFEEIVGSWVLPETPSWLIGFMLLFIAVYLAREPIVTIANFVILVTPLLLILIVLPLFTLEDANPLFLLPVAHTDWKKILLGSREAVTAMLGFEVILILYPMVNGAARAVRKAAFLSGLFTVLFYVYLTIMSYIYFSPNEIELIPEPVLYLLKAIPFQVIERTDLLFLSLWIVSVFTSIAAYAYVSLVGLATLTNQTYHRKYGYLYASCIFLFSLYPGRSKDTILAFSEFVSQLSFGFIFLFPSLILIISFFIKKRRAANETSTTF</sequence>
<keyword evidence="4" id="KW-0309">Germination</keyword>
<protein>
    <submittedName>
        <fullName evidence="9">Endospore germination permease</fullName>
    </submittedName>
</protein>
<evidence type="ECO:0000256" key="1">
    <source>
        <dbReference type="ARBA" id="ARBA00004141"/>
    </source>
</evidence>
<evidence type="ECO:0000313" key="9">
    <source>
        <dbReference type="EMBL" id="MRX72280.1"/>
    </source>
</evidence>
<reference evidence="9 10" key="1">
    <citation type="submission" date="2019-11" db="EMBL/GenBank/DDBJ databases">
        <title>Bacillus lacus genome.</title>
        <authorList>
            <person name="Allen C.J."/>
            <person name="Newman J.D."/>
        </authorList>
    </citation>
    <scope>NUCLEOTIDE SEQUENCE [LARGE SCALE GENOMIC DNA]</scope>
    <source>
        <strain evidence="9 10">KCTC 33946</strain>
    </source>
</reference>
<dbReference type="GO" id="GO:0009847">
    <property type="term" value="P:spore germination"/>
    <property type="evidence" value="ECO:0007669"/>
    <property type="project" value="InterPro"/>
</dbReference>
<dbReference type="NCBIfam" id="TIGR00912">
    <property type="entry name" value="2A0309"/>
    <property type="match status" value="1"/>
</dbReference>
<keyword evidence="3" id="KW-0813">Transport</keyword>
<evidence type="ECO:0000256" key="5">
    <source>
        <dbReference type="ARBA" id="ARBA00022692"/>
    </source>
</evidence>
<feature type="transmembrane region" description="Helical" evidence="8">
    <location>
        <begin position="42"/>
        <end position="61"/>
    </location>
</feature>
<name>A0A7X2IYZ8_9BACI</name>
<dbReference type="AlphaFoldDB" id="A0A7X2IYZ8"/>
<keyword evidence="5 8" id="KW-0812">Transmembrane</keyword>
<dbReference type="Proteomes" id="UP000448867">
    <property type="component" value="Unassembled WGS sequence"/>
</dbReference>
<evidence type="ECO:0000256" key="8">
    <source>
        <dbReference type="SAM" id="Phobius"/>
    </source>
</evidence>
<dbReference type="InterPro" id="IPR004761">
    <property type="entry name" value="Spore_GerAB"/>
</dbReference>
<evidence type="ECO:0000256" key="4">
    <source>
        <dbReference type="ARBA" id="ARBA00022544"/>
    </source>
</evidence>